<keyword evidence="3" id="KW-0547">Nucleotide-binding</keyword>
<comment type="caution">
    <text evidence="6">The sequence shown here is derived from an EMBL/GenBank/DDBJ whole genome shotgun (WGS) entry which is preliminary data.</text>
</comment>
<dbReference type="GO" id="GO:0043190">
    <property type="term" value="C:ATP-binding cassette (ABC) transporter complex"/>
    <property type="evidence" value="ECO:0007669"/>
    <property type="project" value="TreeGrafter"/>
</dbReference>
<evidence type="ECO:0000256" key="3">
    <source>
        <dbReference type="ARBA" id="ARBA00022741"/>
    </source>
</evidence>
<feature type="domain" description="ABC transporter" evidence="5">
    <location>
        <begin position="10"/>
        <end position="256"/>
    </location>
</feature>
<dbReference type="CDD" id="cd03225">
    <property type="entry name" value="ABC_cobalt_CbiO_domain1"/>
    <property type="match status" value="2"/>
</dbReference>
<evidence type="ECO:0000313" key="6">
    <source>
        <dbReference type="EMBL" id="KAA0979757.1"/>
    </source>
</evidence>
<dbReference type="RefSeq" id="WP_149618349.1">
    <property type="nucleotide sequence ID" value="NZ_VOBL01000001.1"/>
</dbReference>
<dbReference type="InterPro" id="IPR050095">
    <property type="entry name" value="ECF_ABC_transporter_ATP-bd"/>
</dbReference>
<dbReference type="Proteomes" id="UP000323856">
    <property type="component" value="Unassembled WGS sequence"/>
</dbReference>
<reference evidence="6 7" key="1">
    <citation type="submission" date="2019-07" db="EMBL/GenBank/DDBJ databases">
        <title>Analysis of the biochemical properties, biological activity and biotechnological potential of siderophores and biosurfactants produced by Antarctic psychrotolerant bacteria.</title>
        <authorList>
            <person name="Styczynski M."/>
            <person name="Krucon T."/>
            <person name="Decewicz P."/>
            <person name="Dziewit L."/>
        </authorList>
    </citation>
    <scope>NUCLEOTIDE SEQUENCE [LARGE SCALE GENOMIC DNA]</scope>
    <source>
        <strain evidence="6 7">ANT_H27</strain>
    </source>
</reference>
<accession>A0A5B0EL63</accession>
<evidence type="ECO:0000259" key="5">
    <source>
        <dbReference type="PROSITE" id="PS50893"/>
    </source>
</evidence>
<sequence length="464" mass="48209">MSPGNPLFEVELERFRYSGDGDDTLAGIGLSLEAGSLTVIVGDSGSGKSTLGAVLCGMLPRHDGEELEAVFEIQGQSIRHGTGKTVRIDPVGWARHVGMLPQDARHYLSGVRETVAEELAVGLENAGVPRAKMHARITALAHRLGLGELLDRDPETLSGGQERLVALAALTLDGAPVLILDEPLAGLDAAASARVAALLQQLRAEGTALVLLTRAVDGSVDGADHMLRLRAGRCESVPGEQISIPRNEVSAPDRRHSPGTAALLEFSAAELGYPGSAASAVTGLDLLVHAGECVGLAGPNGSGKSTVLKTAAGLLNLRAGVLRQGTKRGAGVGLLLQNPADQLFERTVHREVAFGLPRSTAVKIPEVLESLGLAGTGETHPYELPAAARRLVALATVLIRRPALLLLDEPTEALDAGGLEVLRAVIGKVLDRGGAVLIASHDEGFLSGVAGRIHRMQPVAQAAR</sequence>
<dbReference type="EMBL" id="VOBL01000001">
    <property type="protein sequence ID" value="KAA0979757.1"/>
    <property type="molecule type" value="Genomic_DNA"/>
</dbReference>
<name>A0A5B0EL63_9MICC</name>
<gene>
    <name evidence="6" type="ORF">FQ154_00895</name>
</gene>
<dbReference type="InterPro" id="IPR003593">
    <property type="entry name" value="AAA+_ATPase"/>
</dbReference>
<comment type="similarity">
    <text evidence="1">Belongs to the ABC transporter superfamily.</text>
</comment>
<dbReference type="GO" id="GO:0042626">
    <property type="term" value="F:ATPase-coupled transmembrane transporter activity"/>
    <property type="evidence" value="ECO:0007669"/>
    <property type="project" value="TreeGrafter"/>
</dbReference>
<dbReference type="InterPro" id="IPR015856">
    <property type="entry name" value="ABC_transpr_CbiO/EcfA_su"/>
</dbReference>
<evidence type="ECO:0000256" key="2">
    <source>
        <dbReference type="ARBA" id="ARBA00022448"/>
    </source>
</evidence>
<dbReference type="GO" id="GO:0005524">
    <property type="term" value="F:ATP binding"/>
    <property type="evidence" value="ECO:0007669"/>
    <property type="project" value="UniProtKB-KW"/>
</dbReference>
<keyword evidence="2" id="KW-0813">Transport</keyword>
<evidence type="ECO:0000256" key="4">
    <source>
        <dbReference type="ARBA" id="ARBA00022840"/>
    </source>
</evidence>
<dbReference type="SMART" id="SM00382">
    <property type="entry name" value="AAA"/>
    <property type="match status" value="2"/>
</dbReference>
<keyword evidence="4 6" id="KW-0067">ATP-binding</keyword>
<organism evidence="6 7">
    <name type="scientific">Paeniglutamicibacter gangotriensis</name>
    <dbReference type="NCBI Taxonomy" id="254787"/>
    <lineage>
        <taxon>Bacteria</taxon>
        <taxon>Bacillati</taxon>
        <taxon>Actinomycetota</taxon>
        <taxon>Actinomycetes</taxon>
        <taxon>Micrococcales</taxon>
        <taxon>Micrococcaceae</taxon>
        <taxon>Paeniglutamicibacter</taxon>
    </lineage>
</organism>
<proteinExistence type="inferred from homology"/>
<dbReference type="PANTHER" id="PTHR43553">
    <property type="entry name" value="HEAVY METAL TRANSPORTER"/>
    <property type="match status" value="1"/>
</dbReference>
<dbReference type="Gene3D" id="3.40.50.300">
    <property type="entry name" value="P-loop containing nucleotide triphosphate hydrolases"/>
    <property type="match status" value="2"/>
</dbReference>
<dbReference type="Pfam" id="PF00005">
    <property type="entry name" value="ABC_tran"/>
    <property type="match status" value="2"/>
</dbReference>
<dbReference type="OrthoDB" id="501320at2"/>
<evidence type="ECO:0000313" key="7">
    <source>
        <dbReference type="Proteomes" id="UP000323856"/>
    </source>
</evidence>
<protein>
    <submittedName>
        <fullName evidence="6">ABC transporter ATP-binding protein</fullName>
    </submittedName>
</protein>
<dbReference type="AlphaFoldDB" id="A0A5B0EL63"/>
<dbReference type="InterPro" id="IPR027417">
    <property type="entry name" value="P-loop_NTPase"/>
</dbReference>
<dbReference type="InterPro" id="IPR003439">
    <property type="entry name" value="ABC_transporter-like_ATP-bd"/>
</dbReference>
<evidence type="ECO:0000256" key="1">
    <source>
        <dbReference type="ARBA" id="ARBA00005417"/>
    </source>
</evidence>
<dbReference type="SUPFAM" id="SSF52540">
    <property type="entry name" value="P-loop containing nucleoside triphosphate hydrolases"/>
    <property type="match status" value="2"/>
</dbReference>
<dbReference type="PROSITE" id="PS50893">
    <property type="entry name" value="ABC_TRANSPORTER_2"/>
    <property type="match status" value="2"/>
</dbReference>
<feature type="domain" description="ABC transporter" evidence="5">
    <location>
        <begin position="266"/>
        <end position="463"/>
    </location>
</feature>
<dbReference type="GO" id="GO:0016887">
    <property type="term" value="F:ATP hydrolysis activity"/>
    <property type="evidence" value="ECO:0007669"/>
    <property type="project" value="InterPro"/>
</dbReference>